<feature type="compositionally biased region" description="Basic residues" evidence="1">
    <location>
        <begin position="63"/>
        <end position="74"/>
    </location>
</feature>
<dbReference type="KEGG" id="tbr:Tb09.160.4040"/>
<name>Q38F01_TRYB2</name>
<dbReference type="RefSeq" id="XP_803863.1">
    <property type="nucleotide sequence ID" value="XM_798770.1"/>
</dbReference>
<dbReference type="Proteomes" id="UP000008524">
    <property type="component" value="Chromosome 9"/>
</dbReference>
<accession>Q38F01</accession>
<gene>
    <name evidence="2" type="ORF">Tb09.160.4040</name>
</gene>
<evidence type="ECO:0000256" key="1">
    <source>
        <dbReference type="SAM" id="MobiDB-lite"/>
    </source>
</evidence>
<reference evidence="2 3" key="2">
    <citation type="journal article" date="2005" name="Science">
        <title>The genome of the African trypanosome Trypanosoma brucei.</title>
        <authorList>
            <person name="Berriman M."/>
            <person name="Ghedin E."/>
            <person name="Hertz-Fowler C."/>
            <person name="Blandin G."/>
            <person name="Renauld H."/>
            <person name="Bartholomeu D.C."/>
            <person name="Lennard N.J."/>
            <person name="Caler E."/>
            <person name="Hamlin N.E."/>
            <person name="Haas B."/>
            <person name="Bohme U."/>
            <person name="Hannick L."/>
            <person name="Aslett M.A."/>
            <person name="Shallom J."/>
            <person name="Marcello L."/>
            <person name="Hou L."/>
            <person name="Wickstead B."/>
            <person name="Alsmark U.C."/>
            <person name="Arrowsmith C."/>
            <person name="Atkin R.J."/>
            <person name="Barron A.J."/>
            <person name="Bringaud F."/>
            <person name="Brooks K."/>
            <person name="Carrington M."/>
            <person name="Cherevach I."/>
            <person name="Chillingworth T.J."/>
            <person name="Churcher C."/>
            <person name="Clark L.N."/>
            <person name="Corton C.H."/>
            <person name="Cronin A."/>
            <person name="Davies R.M."/>
            <person name="Doggett J."/>
            <person name="Djikeng A."/>
            <person name="Feldblyum T."/>
            <person name="Field M.C."/>
            <person name="Fraser A."/>
            <person name="Goodhead I."/>
            <person name="Hance Z."/>
            <person name="Harper D."/>
            <person name="Harris B.R."/>
            <person name="Hauser H."/>
            <person name="Hostetler J."/>
            <person name="Ivens A."/>
            <person name="Jagels K."/>
            <person name="Johnson D."/>
            <person name="Johnson J."/>
            <person name="Jones K."/>
            <person name="Kerhornou A.X."/>
            <person name="Koo H."/>
            <person name="Larke N."/>
            <person name="Landfear S."/>
            <person name="Larkin C."/>
            <person name="Leech V."/>
            <person name="Line A."/>
            <person name="Lord A."/>
            <person name="Macleod A."/>
            <person name="Mooney P.J."/>
            <person name="Moule S."/>
            <person name="Martin D.M."/>
            <person name="Morgan G.W."/>
            <person name="Mungall K."/>
            <person name="Norbertczak H."/>
            <person name="Ormond D."/>
            <person name="Pai G."/>
            <person name="Peacock C.S."/>
            <person name="Peterson J."/>
            <person name="Quail M.A."/>
            <person name="Rabbinowitsch E."/>
            <person name="Rajandream M.A."/>
            <person name="Reitter C."/>
            <person name="Salzberg S.L."/>
            <person name="Sanders M."/>
            <person name="Schobel S."/>
            <person name="Sharp S."/>
            <person name="Simmonds M."/>
            <person name="Simpson A.J."/>
            <person name="Tallon L."/>
            <person name="Turner C.M."/>
            <person name="Tait A."/>
            <person name="Tivey A.R."/>
            <person name="Van Aken S."/>
            <person name="Walker D."/>
            <person name="Wanless D."/>
            <person name="Wang S."/>
            <person name="White B."/>
            <person name="White O."/>
            <person name="Whitehead S."/>
            <person name="Woodward J."/>
            <person name="Wortman J."/>
            <person name="Adams M.D."/>
            <person name="Embley T.M."/>
            <person name="Gull K."/>
            <person name="Ullu E."/>
            <person name="Barry J.D."/>
            <person name="Fairlamb A.H."/>
            <person name="Opperdoes F."/>
            <person name="Barrell B.G."/>
            <person name="Donelson J.E."/>
            <person name="Hall N."/>
            <person name="Fraser C.M."/>
            <person name="Melville S.E."/>
            <person name="El-Sayed N.M."/>
        </authorList>
    </citation>
    <scope>NUCLEOTIDE SEQUENCE [LARGE SCALE GENOMIC DNA]</scope>
    <source>
        <strain evidence="2 3">927/4 GUTat10.1</strain>
    </source>
</reference>
<dbReference type="GeneID" id="3660059"/>
<organism evidence="2 3">
    <name type="scientific">Trypanosoma brucei brucei (strain 927/4 GUTat10.1)</name>
    <dbReference type="NCBI Taxonomy" id="185431"/>
    <lineage>
        <taxon>Eukaryota</taxon>
        <taxon>Discoba</taxon>
        <taxon>Euglenozoa</taxon>
        <taxon>Kinetoplastea</taxon>
        <taxon>Metakinetoplastina</taxon>
        <taxon>Trypanosomatida</taxon>
        <taxon>Trypanosomatidae</taxon>
        <taxon>Trypanosoma</taxon>
    </lineage>
</organism>
<proteinExistence type="predicted"/>
<dbReference type="AlphaFoldDB" id="Q38F01"/>
<evidence type="ECO:0000313" key="2">
    <source>
        <dbReference type="EMBL" id="EAN76619.1"/>
    </source>
</evidence>
<sequence>MAVVQVDKICISPPSLFCREPNSSLVIITILFTNTQRKKQTNLPFVRQSKRCGQTSKERRLLHHCHTNTKKNARQKNSTNRKGEKKNTGRLTM</sequence>
<keyword evidence="3" id="KW-1185">Reference proteome</keyword>
<feature type="region of interest" description="Disordered" evidence="1">
    <location>
        <begin position="63"/>
        <end position="93"/>
    </location>
</feature>
<dbReference type="PaxDb" id="5691-EAN76619"/>
<dbReference type="EMBL" id="CM000207">
    <property type="protein sequence ID" value="EAN76619.1"/>
    <property type="molecule type" value="Genomic_DNA"/>
</dbReference>
<evidence type="ECO:0000313" key="3">
    <source>
        <dbReference type="Proteomes" id="UP000008524"/>
    </source>
</evidence>
<dbReference type="InParanoid" id="Q38F01"/>
<reference evidence="2 3" key="1">
    <citation type="journal article" date="2005" name="Science">
        <title>Comparative genomics of trypanosomatid parasitic protozoa.</title>
        <authorList>
            <person name="El-Sayed N.M."/>
            <person name="Myler P.J."/>
            <person name="Blandin G."/>
            <person name="Berriman M."/>
            <person name="Crabtree J."/>
            <person name="Aggarwal G."/>
            <person name="Caler E."/>
            <person name="Renauld H."/>
            <person name="Worthey E.A."/>
            <person name="Hertz-Fowler C."/>
            <person name="Ghedin E."/>
            <person name="Peacock C."/>
            <person name="Bartholomeu D.C."/>
            <person name="Haas B.J."/>
            <person name="Tran A.N."/>
            <person name="Wortman J.R."/>
            <person name="Alsmark U.C."/>
            <person name="Angiuoli S."/>
            <person name="Anupama A."/>
            <person name="Badger J."/>
            <person name="Bringaud F."/>
            <person name="Cadag E."/>
            <person name="Carlton J.M."/>
            <person name="Cerqueira G.C."/>
            <person name="Creasy T."/>
            <person name="Delcher A.L."/>
            <person name="Djikeng A."/>
            <person name="Embley T.M."/>
            <person name="Hauser C."/>
            <person name="Ivens A.C."/>
            <person name="Kummerfeld S.K."/>
            <person name="Pereira-Leal J.B."/>
            <person name="Nilsson D."/>
            <person name="Peterson J."/>
            <person name="Salzberg S.L."/>
            <person name="Shallom J."/>
            <person name="Silva J.C."/>
            <person name="Sundaram J."/>
            <person name="Westenberger S."/>
            <person name="White O."/>
            <person name="Melville S.E."/>
            <person name="Donelson J.E."/>
            <person name="Andersson B."/>
            <person name="Stuart K.D."/>
            <person name="Hall N."/>
        </authorList>
    </citation>
    <scope>NUCLEOTIDE SEQUENCE [LARGE SCALE GENOMIC DNA]</scope>
    <source>
        <strain evidence="2 3">927/4 GUTat10.1</strain>
    </source>
</reference>
<protein>
    <submittedName>
        <fullName evidence="2">Uncharacterized protein</fullName>
    </submittedName>
</protein>